<dbReference type="Proteomes" id="UP000681610">
    <property type="component" value="Unassembled WGS sequence"/>
</dbReference>
<keyword evidence="3" id="KW-0653">Protein transport</keyword>
<comment type="similarity">
    <text evidence="1">Belongs to the SecB family.</text>
</comment>
<dbReference type="Pfam" id="PF02556">
    <property type="entry name" value="SecB"/>
    <property type="match status" value="1"/>
</dbReference>
<accession>A0ABS3PU82</accession>
<evidence type="ECO:0000256" key="3">
    <source>
        <dbReference type="ARBA" id="ARBA00022927"/>
    </source>
</evidence>
<keyword evidence="2" id="KW-0813">Transport</keyword>
<dbReference type="InterPro" id="IPR003708">
    <property type="entry name" value="SecB"/>
</dbReference>
<evidence type="ECO:0000313" key="6">
    <source>
        <dbReference type="Proteomes" id="UP000681610"/>
    </source>
</evidence>
<sequence>MEKQNKIHLKRTFVKSVNFEYKKDFTKDELDTSVNIKKELIFKEGIDNEYIILFDGSFENEIFDLKIEFLAIFGTSEKIDADFKKSTFVKSSSPAIAFPYLRSFISTLTLNAGLPPFILPAYNFTKENGEIDE</sequence>
<evidence type="ECO:0000256" key="4">
    <source>
        <dbReference type="ARBA" id="ARBA00023010"/>
    </source>
</evidence>
<keyword evidence="6" id="KW-1185">Reference proteome</keyword>
<name>A0ABS3PU82_9FLAO</name>
<gene>
    <name evidence="5" type="ORF">J4N46_00115</name>
</gene>
<comment type="caution">
    <text evidence="5">The sequence shown here is derived from an EMBL/GenBank/DDBJ whole genome shotgun (WGS) entry which is preliminary data.</text>
</comment>
<dbReference type="SUPFAM" id="SSF54611">
    <property type="entry name" value="SecB-like"/>
    <property type="match status" value="1"/>
</dbReference>
<dbReference type="RefSeq" id="WP_208057378.1">
    <property type="nucleotide sequence ID" value="NZ_JAGDYP010000001.1"/>
</dbReference>
<proteinExistence type="inferred from homology"/>
<dbReference type="EMBL" id="JAGDYP010000001">
    <property type="protein sequence ID" value="MBO1882880.1"/>
    <property type="molecule type" value="Genomic_DNA"/>
</dbReference>
<organism evidence="5 6">
    <name type="scientific">Capnocytophaga bilenii</name>
    <dbReference type="NCBI Taxonomy" id="2819369"/>
    <lineage>
        <taxon>Bacteria</taxon>
        <taxon>Pseudomonadati</taxon>
        <taxon>Bacteroidota</taxon>
        <taxon>Flavobacteriia</taxon>
        <taxon>Flavobacteriales</taxon>
        <taxon>Flavobacteriaceae</taxon>
        <taxon>Capnocytophaga</taxon>
    </lineage>
</organism>
<evidence type="ECO:0000256" key="1">
    <source>
        <dbReference type="ARBA" id="ARBA00009990"/>
    </source>
</evidence>
<evidence type="ECO:0000256" key="2">
    <source>
        <dbReference type="ARBA" id="ARBA00022448"/>
    </source>
</evidence>
<evidence type="ECO:0000313" key="5">
    <source>
        <dbReference type="EMBL" id="MBO1882880.1"/>
    </source>
</evidence>
<dbReference type="InterPro" id="IPR035958">
    <property type="entry name" value="SecB-like_sf"/>
</dbReference>
<keyword evidence="4" id="KW-0811">Translocation</keyword>
<protein>
    <submittedName>
        <fullName evidence="5">Protein-export chaperone SecB</fullName>
    </submittedName>
</protein>
<dbReference type="Gene3D" id="3.10.420.10">
    <property type="entry name" value="SecB-like"/>
    <property type="match status" value="1"/>
</dbReference>
<reference evidence="5 6" key="1">
    <citation type="submission" date="2021-03" db="EMBL/GenBank/DDBJ databases">
        <title>Isolation and description of Capnocytophaga bilenii sp. nov., a novel Capnocytophaga species, isolated from a gingivitis subject.</title>
        <authorList>
            <person name="Antezack A."/>
            <person name="Monnet-Corti V."/>
            <person name="La Scola B."/>
        </authorList>
    </citation>
    <scope>NUCLEOTIDE SEQUENCE [LARGE SCALE GENOMIC DNA]</scope>
    <source>
        <strain evidence="5 6">Marseille-Q4570</strain>
    </source>
</reference>